<name>A0ABX0QM32_9BACT</name>
<dbReference type="SUPFAM" id="SSF82693">
    <property type="entry name" value="Multidrug efflux transporter AcrB pore domain, PN1, PN2, PC1 and PC2 subdomains"/>
    <property type="match status" value="2"/>
</dbReference>
<keyword evidence="1" id="KW-1133">Transmembrane helix</keyword>
<feature type="transmembrane region" description="Helical" evidence="1">
    <location>
        <begin position="992"/>
        <end position="1011"/>
    </location>
</feature>
<dbReference type="Gene3D" id="3.30.70.1430">
    <property type="entry name" value="Multidrug efflux transporter AcrB pore domain"/>
    <property type="match status" value="2"/>
</dbReference>
<evidence type="ECO:0000313" key="3">
    <source>
        <dbReference type="Proteomes" id="UP000606008"/>
    </source>
</evidence>
<feature type="transmembrane region" description="Helical" evidence="1">
    <location>
        <begin position="1023"/>
        <end position="1047"/>
    </location>
</feature>
<dbReference type="Proteomes" id="UP000606008">
    <property type="component" value="Unassembled WGS sequence"/>
</dbReference>
<feature type="transmembrane region" description="Helical" evidence="1">
    <location>
        <begin position="562"/>
        <end position="582"/>
    </location>
</feature>
<dbReference type="Gene3D" id="3.30.70.1440">
    <property type="entry name" value="Multidrug efflux transporter AcrB pore domain"/>
    <property type="match status" value="1"/>
</dbReference>
<dbReference type="Gene3D" id="3.30.2090.10">
    <property type="entry name" value="Multidrug efflux transporter AcrB TolC docking domain, DN and DC subdomains"/>
    <property type="match status" value="2"/>
</dbReference>
<feature type="transmembrane region" description="Helical" evidence="1">
    <location>
        <begin position="942"/>
        <end position="962"/>
    </location>
</feature>
<comment type="caution">
    <text evidence="2">The sequence shown here is derived from an EMBL/GenBank/DDBJ whole genome shotgun (WGS) entry which is preliminary data.</text>
</comment>
<feature type="transmembrane region" description="Helical" evidence="1">
    <location>
        <begin position="360"/>
        <end position="379"/>
    </location>
</feature>
<dbReference type="EMBL" id="WAEL01000013">
    <property type="protein sequence ID" value="NID13556.1"/>
    <property type="molecule type" value="Genomic_DNA"/>
</dbReference>
<organism evidence="2 3">
    <name type="scientific">Fibrivirga algicola</name>
    <dbReference type="NCBI Taxonomy" id="2950420"/>
    <lineage>
        <taxon>Bacteria</taxon>
        <taxon>Pseudomonadati</taxon>
        <taxon>Bacteroidota</taxon>
        <taxon>Cytophagia</taxon>
        <taxon>Cytophagales</taxon>
        <taxon>Spirosomataceae</taxon>
        <taxon>Fibrivirga</taxon>
    </lineage>
</organism>
<feature type="transmembrane region" description="Helical" evidence="1">
    <location>
        <begin position="891"/>
        <end position="909"/>
    </location>
</feature>
<dbReference type="PANTHER" id="PTHR32063:SF4">
    <property type="entry name" value="SLR6043 PROTEIN"/>
    <property type="match status" value="1"/>
</dbReference>
<dbReference type="SUPFAM" id="SSF82714">
    <property type="entry name" value="Multidrug efflux transporter AcrB TolC docking domain, DN and DC subdomains"/>
    <property type="match status" value="2"/>
</dbReference>
<reference evidence="2" key="1">
    <citation type="submission" date="2024-05" db="EMBL/GenBank/DDBJ databases">
        <authorList>
            <person name="Jung D.-H."/>
        </authorList>
    </citation>
    <scope>NUCLEOTIDE SEQUENCE</scope>
    <source>
        <strain evidence="2">JA-25</strain>
    </source>
</reference>
<dbReference type="Pfam" id="PF00873">
    <property type="entry name" value="ACR_tran"/>
    <property type="match status" value="1"/>
</dbReference>
<protein>
    <submittedName>
        <fullName evidence="2">Efflux RND transporter permease subunit</fullName>
    </submittedName>
</protein>
<dbReference type="RefSeq" id="WP_166694082.1">
    <property type="nucleotide sequence ID" value="NZ_WAEL01000013.1"/>
</dbReference>
<dbReference type="InterPro" id="IPR027463">
    <property type="entry name" value="AcrB_DN_DC_subdom"/>
</dbReference>
<gene>
    <name evidence="2" type="ORF">F7231_25540</name>
</gene>
<proteinExistence type="predicted"/>
<dbReference type="PANTHER" id="PTHR32063">
    <property type="match status" value="1"/>
</dbReference>
<dbReference type="PRINTS" id="PR00702">
    <property type="entry name" value="ACRIFLAVINRP"/>
</dbReference>
<feature type="transmembrane region" description="Helical" evidence="1">
    <location>
        <begin position="916"/>
        <end position="936"/>
    </location>
</feature>
<keyword evidence="1" id="KW-0472">Membrane</keyword>
<evidence type="ECO:0000256" key="1">
    <source>
        <dbReference type="SAM" id="Phobius"/>
    </source>
</evidence>
<feature type="transmembrane region" description="Helical" evidence="1">
    <location>
        <begin position="470"/>
        <end position="496"/>
    </location>
</feature>
<keyword evidence="1" id="KW-0812">Transmembrane</keyword>
<accession>A0ABX0QM32</accession>
<keyword evidence="3" id="KW-1185">Reference proteome</keyword>
<dbReference type="Gene3D" id="3.30.70.1320">
    <property type="entry name" value="Multidrug efflux transporter AcrB pore domain like"/>
    <property type="match status" value="1"/>
</dbReference>
<dbReference type="Gene3D" id="1.20.1640.10">
    <property type="entry name" value="Multidrug efflux transporter AcrB transmembrane domain"/>
    <property type="match status" value="2"/>
</dbReference>
<sequence length="1086" mass="118809">MLNRLIHFSLANRLFVVAFAALVLVYGVYTVVNLPVDVLPDLNRPRVTVFLEANGLAPEELETQVILPVETALNGSPGVEIVRSVASPGLGLVFVEFGWETDIYRARQLTAEKLQTVQLPTGITPVMGPISSVMGQIMLVGLTADTTSPADLRTLADFTIRRRLMSIGGVAQVIPMGGERRQYQVLISTAKLRQYSLTIDDVDAAMQGTNQNTTGGFFDRYGSEVLIRNVGRVQSLSDLSATVVANRNGLPVLLSQIAEVKFGGAIKRGDASVNGKPAVVLTVEKQPGASTVDLTKKVEAALAELQKTLPGDVKINPNLFQQRHFIETSLQNVEDALRDGFILVVIVLFLFLLNFRTTIITLTAIPLSLVVSAIIFKAFDISINTLTLGGLAIAIGELVDDAIVDVENVFRRLRENRQLTTPRPTLEVIYRASAEVRNSIVYATIIVVLVFIPLFYMQGIEGRIFAPLGIAYITSIVASLLVSLTVTPALCSYLLVNPSRPIRPNRTGGPAAPWQFWKKRRQRPTAVTLTAEDNEEHESGLVRWLKRKDTRLLHWGLARPRLIMGVAIALILAAASLVPFFGTEFLPPFNEGSFTINFSSPAGTSLAESNQIGVVGEKLLMQVPEVQYVSRRTGRAELDEHAEPPANSEIEVDLKSSERSREAILADIRQKMDQLKGVTVNIGQPISHRLDHLLSGVRAQVAIKLFGNDLNELRTNADRIRQVIGAVPGVVDVQIEKQVMVPQLVVKLKRDALQRYGIQAGRVAENLEVFYNGKVTGQVLDGPKTFDILLRVQNDERIDIERIKRAEISDSQGNAIPLEQVADIAYTSAINSISHENTLRRIVISCNVQGRDLGSTVRELQTKVAQDVKLPTGYFVQYGGQFESQQEATRLIGLLSIFSILGIFLVLYSHFKSSRIVLQIMLNVPLALIGSVVAVMLTGGTFSVATLVGFITLTGIASRNGIMMISHYIHLIEQEGETFSEHMIIRGSLERLVPVLMTALVAALALIPLTLDASAAGKEILYPVATVILGGLLSSTLLDIIVTPVVFHQFGKQALATYFRNQKQAHFGLDDAPKDAVPFAEPTRLT</sequence>
<feature type="transmembrane region" description="Helical" evidence="1">
    <location>
        <begin position="440"/>
        <end position="458"/>
    </location>
</feature>
<evidence type="ECO:0000313" key="2">
    <source>
        <dbReference type="EMBL" id="NID13556.1"/>
    </source>
</evidence>
<dbReference type="SUPFAM" id="SSF82866">
    <property type="entry name" value="Multidrug efflux transporter AcrB transmembrane domain"/>
    <property type="match status" value="2"/>
</dbReference>
<dbReference type="InterPro" id="IPR001036">
    <property type="entry name" value="Acrflvin-R"/>
</dbReference>